<dbReference type="InterPro" id="IPR013083">
    <property type="entry name" value="Znf_RING/FYVE/PHD"/>
</dbReference>
<keyword evidence="5" id="KW-0175">Coiled coil</keyword>
<sequence length="380" mass="43950">MSSNTANEKLSIPYEAIENHILCSICLSVIRGAVLTPCGHHYCSKCITEWVGQKHSCPCCNSSLTTEQFYYNVQFDALIDEILILRDKAEENYYEKMFNSSPDVEILTTSPFEAILKRHFKASLLYHQRYYEKLQQELHQKLQCLEMGLSTNHQPMEDVESVKERLRENLAQSEQLVTEAFDKFLTEHIPSLDIIPVSISVYIPNKDLRIHDVIVKPTDVLSDLKPRLELAMQERCDDVISWNDDTGVRLLFGPLSKTVTYDVPEVLNNLHNLDDVHSLLWDTRPILQYKMRPGSEIVLQDVFKSQSDIPKRCFVNVFDENTTQTVDYFSCNKCSVKWICKSCIQCCHAGHSVTPFVMNHRPNWACCYCPKRKLCRIQDK</sequence>
<dbReference type="InterPro" id="IPR001841">
    <property type="entry name" value="Znf_RING"/>
</dbReference>
<evidence type="ECO:0000313" key="7">
    <source>
        <dbReference type="EnsemblMetazoa" id="BGLB025527-PA"/>
    </source>
</evidence>
<keyword evidence="1" id="KW-0479">Metal-binding</keyword>
<feature type="coiled-coil region" evidence="5">
    <location>
        <begin position="156"/>
        <end position="183"/>
    </location>
</feature>
<dbReference type="KEGG" id="bgt:106067223"/>
<dbReference type="PANTHER" id="PTHR44080:SF1">
    <property type="entry name" value="E3 UBIQUITIN-PROTEIN LIGASE COP1"/>
    <property type="match status" value="1"/>
</dbReference>
<dbReference type="AlphaFoldDB" id="A0A2C9L016"/>
<dbReference type="Pfam" id="PF13920">
    <property type="entry name" value="zf-C3HC4_3"/>
    <property type="match status" value="1"/>
</dbReference>
<dbReference type="Gene3D" id="3.30.40.10">
    <property type="entry name" value="Zinc/RING finger domain, C3HC4 (zinc finger)"/>
    <property type="match status" value="1"/>
</dbReference>
<dbReference type="VEuPathDB" id="VectorBase:BGLAX_051062"/>
<dbReference type="VEuPathDB" id="VectorBase:BGLB025527"/>
<reference evidence="7" key="1">
    <citation type="submission" date="2020-05" db="UniProtKB">
        <authorList>
            <consortium name="EnsemblMetazoa"/>
        </authorList>
    </citation>
    <scope>IDENTIFICATION</scope>
    <source>
        <strain evidence="7">BB02</strain>
    </source>
</reference>
<dbReference type="STRING" id="6526.A0A2C9L016"/>
<dbReference type="PANTHER" id="PTHR44080">
    <property type="entry name" value="E3 UBIQUITIN-PROTEIN LIGASE COP1"/>
    <property type="match status" value="1"/>
</dbReference>
<name>A0A2C9L016_BIOGL</name>
<dbReference type="InterPro" id="IPR017907">
    <property type="entry name" value="Znf_RING_CS"/>
</dbReference>
<keyword evidence="3" id="KW-0862">Zinc</keyword>
<dbReference type="SMART" id="SM00184">
    <property type="entry name" value="RING"/>
    <property type="match status" value="1"/>
</dbReference>
<dbReference type="GO" id="GO:0061630">
    <property type="term" value="F:ubiquitin protein ligase activity"/>
    <property type="evidence" value="ECO:0007669"/>
    <property type="project" value="InterPro"/>
</dbReference>
<dbReference type="OrthoDB" id="6105938at2759"/>
<dbReference type="Proteomes" id="UP000076420">
    <property type="component" value="Unassembled WGS sequence"/>
</dbReference>
<dbReference type="GO" id="GO:0043161">
    <property type="term" value="P:proteasome-mediated ubiquitin-dependent protein catabolic process"/>
    <property type="evidence" value="ECO:0007669"/>
    <property type="project" value="TreeGrafter"/>
</dbReference>
<gene>
    <name evidence="7" type="primary">106067223</name>
</gene>
<evidence type="ECO:0000256" key="3">
    <source>
        <dbReference type="ARBA" id="ARBA00022833"/>
    </source>
</evidence>
<dbReference type="PROSITE" id="PS00518">
    <property type="entry name" value="ZF_RING_1"/>
    <property type="match status" value="1"/>
</dbReference>
<feature type="domain" description="RING-type" evidence="6">
    <location>
        <begin position="23"/>
        <end position="61"/>
    </location>
</feature>
<proteinExistence type="predicted"/>
<evidence type="ECO:0000256" key="5">
    <source>
        <dbReference type="SAM" id="Coils"/>
    </source>
</evidence>
<dbReference type="PROSITE" id="PS50089">
    <property type="entry name" value="ZF_RING_2"/>
    <property type="match status" value="1"/>
</dbReference>
<dbReference type="EnsemblMetazoa" id="BGLB025527-RA">
    <property type="protein sequence ID" value="BGLB025527-PA"/>
    <property type="gene ID" value="BGLB025527"/>
</dbReference>
<evidence type="ECO:0000256" key="2">
    <source>
        <dbReference type="ARBA" id="ARBA00022771"/>
    </source>
</evidence>
<protein>
    <recommendedName>
        <fullName evidence="6">RING-type domain-containing protein</fullName>
    </recommendedName>
</protein>
<organism evidence="7 8">
    <name type="scientific">Biomphalaria glabrata</name>
    <name type="common">Bloodfluke planorb</name>
    <name type="synonym">Freshwater snail</name>
    <dbReference type="NCBI Taxonomy" id="6526"/>
    <lineage>
        <taxon>Eukaryota</taxon>
        <taxon>Metazoa</taxon>
        <taxon>Spiralia</taxon>
        <taxon>Lophotrochozoa</taxon>
        <taxon>Mollusca</taxon>
        <taxon>Gastropoda</taxon>
        <taxon>Heterobranchia</taxon>
        <taxon>Euthyneura</taxon>
        <taxon>Panpulmonata</taxon>
        <taxon>Hygrophila</taxon>
        <taxon>Lymnaeoidea</taxon>
        <taxon>Planorbidae</taxon>
        <taxon>Biomphalaria</taxon>
    </lineage>
</organism>
<evidence type="ECO:0000313" key="8">
    <source>
        <dbReference type="Proteomes" id="UP000076420"/>
    </source>
</evidence>
<dbReference type="SUPFAM" id="SSF57850">
    <property type="entry name" value="RING/U-box"/>
    <property type="match status" value="1"/>
</dbReference>
<evidence type="ECO:0000256" key="1">
    <source>
        <dbReference type="ARBA" id="ARBA00022723"/>
    </source>
</evidence>
<accession>A0A2C9L016</accession>
<dbReference type="GO" id="GO:0008270">
    <property type="term" value="F:zinc ion binding"/>
    <property type="evidence" value="ECO:0007669"/>
    <property type="project" value="UniProtKB-KW"/>
</dbReference>
<evidence type="ECO:0000256" key="4">
    <source>
        <dbReference type="PROSITE-ProRule" id="PRU00175"/>
    </source>
</evidence>
<keyword evidence="2 4" id="KW-0863">Zinc-finger</keyword>
<dbReference type="InterPro" id="IPR042755">
    <property type="entry name" value="COP1"/>
</dbReference>
<evidence type="ECO:0000259" key="6">
    <source>
        <dbReference type="PROSITE" id="PS50089"/>
    </source>
</evidence>